<comment type="pathway">
    <text evidence="2 15">Amino-acid biosynthesis; L-lysine biosynthesis via DAP pathway; (S)-tetrahydrodipicolinate from L-aspartate: step 2/4.</text>
</comment>
<feature type="binding site" evidence="15">
    <location>
        <position position="104"/>
    </location>
    <ligand>
        <name>phosphate</name>
        <dbReference type="ChEBI" id="CHEBI:43474"/>
    </ligand>
</feature>
<comment type="pathway">
    <text evidence="3 15">Amino-acid biosynthesis; L-threonine biosynthesis; L-threonine from L-aspartate: step 2/5.</text>
</comment>
<feature type="binding site" evidence="15">
    <location>
        <position position="319"/>
    </location>
    <ligand>
        <name>NADP(+)</name>
        <dbReference type="ChEBI" id="CHEBI:58349"/>
    </ligand>
</feature>
<evidence type="ECO:0000256" key="6">
    <source>
        <dbReference type="ARBA" id="ARBA00013120"/>
    </source>
</evidence>
<evidence type="ECO:0000313" key="18">
    <source>
        <dbReference type="EMBL" id="XCH48506.1"/>
    </source>
</evidence>
<dbReference type="CDD" id="cd18131">
    <property type="entry name" value="ASADH_C_bac_euk_like"/>
    <property type="match status" value="1"/>
</dbReference>
<dbReference type="InterPro" id="IPR012080">
    <property type="entry name" value="Asp_semialdehyde_DH"/>
</dbReference>
<evidence type="ECO:0000256" key="3">
    <source>
        <dbReference type="ARBA" id="ARBA00005097"/>
    </source>
</evidence>
<dbReference type="Pfam" id="PF02774">
    <property type="entry name" value="Semialdhyde_dhC"/>
    <property type="match status" value="1"/>
</dbReference>
<evidence type="ECO:0000256" key="12">
    <source>
        <dbReference type="ARBA" id="ARBA00023154"/>
    </source>
</evidence>
<feature type="active site" description="Proton acceptor" evidence="15 16">
    <location>
        <position position="246"/>
    </location>
</feature>
<keyword evidence="8 15" id="KW-0791">Threonine biosynthesis</keyword>
<dbReference type="SUPFAM" id="SSF55347">
    <property type="entry name" value="Glyceraldehyde-3-phosphate dehydrogenase-like, C-terminal domain"/>
    <property type="match status" value="1"/>
</dbReference>
<reference evidence="18" key="1">
    <citation type="submission" date="2024-01" db="EMBL/GenBank/DDBJ databases">
        <title>The first autotrophic representatives of the genus Thermodesulfovibrio.</title>
        <authorList>
            <person name="Maltseva A.I."/>
            <person name="Elcheninov A.G."/>
            <person name="Kublanov I.V."/>
            <person name="Lebedinsky A.V."/>
            <person name="Frolov E.N."/>
        </authorList>
    </citation>
    <scope>NUCLEOTIDE SEQUENCE</scope>
    <source>
        <strain evidence="18">3462-1</strain>
    </source>
</reference>
<dbReference type="GO" id="GO:0009089">
    <property type="term" value="P:lysine biosynthetic process via diaminopimelate"/>
    <property type="evidence" value="ECO:0007669"/>
    <property type="project" value="UniProtKB-UniRule"/>
</dbReference>
<feature type="binding site" evidence="15">
    <location>
        <begin position="16"/>
        <end position="19"/>
    </location>
    <ligand>
        <name>NADP(+)</name>
        <dbReference type="ChEBI" id="CHEBI:58349"/>
    </ligand>
</feature>
<dbReference type="KEGG" id="tob:V4D31_09205"/>
<organism evidence="18">
    <name type="scientific">Thermodesulfovibrio obliviosus</name>
    <dbReference type="NCBI Taxonomy" id="3118332"/>
    <lineage>
        <taxon>Bacteria</taxon>
        <taxon>Pseudomonadati</taxon>
        <taxon>Nitrospirota</taxon>
        <taxon>Thermodesulfovibrionia</taxon>
        <taxon>Thermodesulfovibrionales</taxon>
        <taxon>Thermodesulfovibrionaceae</taxon>
        <taxon>Thermodesulfovibrio</taxon>
    </lineage>
</organism>
<dbReference type="SMART" id="SM00859">
    <property type="entry name" value="Semialdhyde_dh"/>
    <property type="match status" value="1"/>
</dbReference>
<dbReference type="GO" id="GO:0071266">
    <property type="term" value="P:'de novo' L-methionine biosynthetic process"/>
    <property type="evidence" value="ECO:0007669"/>
    <property type="project" value="UniProtKB-UniRule"/>
</dbReference>
<dbReference type="PANTHER" id="PTHR46278:SF2">
    <property type="entry name" value="ASPARTATE-SEMIALDEHYDE DEHYDROGENASE"/>
    <property type="match status" value="1"/>
</dbReference>
<comment type="function">
    <text evidence="15">Catalyzes the NADPH-dependent formation of L-aspartate-semialdehyde (L-ASA) by the reductive dephosphorylation of L-aspartyl-4-phosphate.</text>
</comment>
<comment type="pathway">
    <text evidence="1 15">Amino-acid biosynthesis; L-methionine biosynthesis via de novo pathway; L-homoserine from L-aspartate: step 2/3.</text>
</comment>
<dbReference type="GO" id="GO:0050661">
    <property type="term" value="F:NADP binding"/>
    <property type="evidence" value="ECO:0007669"/>
    <property type="project" value="UniProtKB-UniRule"/>
</dbReference>
<feature type="binding site" evidence="15">
    <location>
        <position position="160"/>
    </location>
    <ligand>
        <name>substrate</name>
    </ligand>
</feature>
<dbReference type="GO" id="GO:0009097">
    <property type="term" value="P:isoleucine biosynthetic process"/>
    <property type="evidence" value="ECO:0007669"/>
    <property type="project" value="UniProtKB-UniRule"/>
</dbReference>
<keyword evidence="12 15" id="KW-0457">Lysine biosynthesis</keyword>
<sequence>MLKKKEKYVVAVVGATGAVGNEMIAVIEERDFPVERLRLFASERSEGVKLNFKGEEIAVETLKEDSFQDIDIALFSAGAERSKIWAPIAAKSGCVVIDNSSQWRMDPEVPLVVPEVNPHDLKWHKGIIANPNCSTIQMVVALKPIHDVAKIKRVVVTTFQAVSGTGKKAMDELLQQTVDLLNFREIKIEVYPHQIAFNVLPHIDKFLENGYTKEEMKMVNETKKIMGDPTIRVTATTVRVPVFRGHSESVNIETEKKITAKEVRELLSKAPGVVVMDNPEKNEYPLPIYASGRDEVFVGRIREDESIENGINMWIVSDNLRKGAALNAVQIAEELIKMVK</sequence>
<comment type="catalytic activity">
    <reaction evidence="14 15">
        <text>L-aspartate 4-semialdehyde + phosphate + NADP(+) = 4-phospho-L-aspartate + NADPH + H(+)</text>
        <dbReference type="Rhea" id="RHEA:24284"/>
        <dbReference type="ChEBI" id="CHEBI:15378"/>
        <dbReference type="ChEBI" id="CHEBI:43474"/>
        <dbReference type="ChEBI" id="CHEBI:57535"/>
        <dbReference type="ChEBI" id="CHEBI:57783"/>
        <dbReference type="ChEBI" id="CHEBI:58349"/>
        <dbReference type="ChEBI" id="CHEBI:537519"/>
        <dbReference type="EC" id="1.2.1.11"/>
    </reaction>
</comment>
<comment type="similarity">
    <text evidence="4 15">Belongs to the aspartate-semialdehyde dehydrogenase family.</text>
</comment>
<dbReference type="HAMAP" id="MF_02121">
    <property type="entry name" value="ASADH"/>
    <property type="match status" value="1"/>
</dbReference>
<evidence type="ECO:0000256" key="16">
    <source>
        <dbReference type="PIRSR" id="PIRSR000148-1"/>
    </source>
</evidence>
<dbReference type="GO" id="GO:0019877">
    <property type="term" value="P:diaminopimelate biosynthetic process"/>
    <property type="evidence" value="ECO:0007669"/>
    <property type="project" value="UniProtKB-UniRule"/>
</dbReference>
<dbReference type="Gene3D" id="3.40.50.720">
    <property type="entry name" value="NAD(P)-binding Rossmann-like Domain"/>
    <property type="match status" value="1"/>
</dbReference>
<evidence type="ECO:0000256" key="10">
    <source>
        <dbReference type="ARBA" id="ARBA00022915"/>
    </source>
</evidence>
<evidence type="ECO:0000256" key="4">
    <source>
        <dbReference type="ARBA" id="ARBA00010584"/>
    </source>
</evidence>
<dbReference type="PANTHER" id="PTHR46278">
    <property type="entry name" value="DEHYDROGENASE, PUTATIVE-RELATED"/>
    <property type="match status" value="1"/>
</dbReference>
<dbReference type="SUPFAM" id="SSF51735">
    <property type="entry name" value="NAD(P)-binding Rossmann-fold domains"/>
    <property type="match status" value="1"/>
</dbReference>
<dbReference type="EC" id="1.2.1.11" evidence="6 15"/>
<keyword evidence="7 15" id="KW-0028">Amino-acid biosynthesis</keyword>
<keyword evidence="9 15" id="KW-0521">NADP</keyword>
<comment type="subunit">
    <text evidence="5 15">Homodimer.</text>
</comment>
<dbReference type="NCBIfam" id="NF011456">
    <property type="entry name" value="PRK14874.1"/>
    <property type="match status" value="1"/>
</dbReference>
<dbReference type="InterPro" id="IPR000534">
    <property type="entry name" value="Semialdehyde_DH_NAD-bd"/>
</dbReference>
<dbReference type="EMBL" id="CP144374">
    <property type="protein sequence ID" value="XCH48506.1"/>
    <property type="molecule type" value="Genomic_DNA"/>
</dbReference>
<dbReference type="InterPro" id="IPR005986">
    <property type="entry name" value="Asp_semialdehyde_DH_beta"/>
</dbReference>
<dbReference type="NCBIfam" id="NF004224">
    <property type="entry name" value="PRK05671.1"/>
    <property type="match status" value="1"/>
</dbReference>
<dbReference type="AlphaFoldDB" id="A0AAU8H2Q5"/>
<feature type="active site" description="Acyl-thioester intermediate" evidence="15 16">
    <location>
        <position position="133"/>
    </location>
</feature>
<evidence type="ECO:0000256" key="7">
    <source>
        <dbReference type="ARBA" id="ARBA00022605"/>
    </source>
</evidence>
<comment type="caution">
    <text evidence="15">Lacks conserved residue(s) required for the propagation of feature annotation.</text>
</comment>
<evidence type="ECO:0000256" key="15">
    <source>
        <dbReference type="HAMAP-Rule" id="MF_02121"/>
    </source>
</evidence>
<feature type="binding site" evidence="15">
    <location>
        <begin position="44"/>
        <end position="45"/>
    </location>
    <ligand>
        <name>NADP(+)</name>
        <dbReference type="ChEBI" id="CHEBI:58349"/>
    </ligand>
</feature>
<evidence type="ECO:0000256" key="13">
    <source>
        <dbReference type="ARBA" id="ARBA00023167"/>
    </source>
</evidence>
<dbReference type="InterPro" id="IPR036291">
    <property type="entry name" value="NAD(P)-bd_dom_sf"/>
</dbReference>
<gene>
    <name evidence="15" type="primary">asd</name>
    <name evidence="18" type="ORF">V4D31_09205</name>
</gene>
<evidence type="ECO:0000256" key="14">
    <source>
        <dbReference type="ARBA" id="ARBA00047891"/>
    </source>
</evidence>
<dbReference type="Gene3D" id="3.30.360.10">
    <property type="entry name" value="Dihydrodipicolinate Reductase, domain 2"/>
    <property type="match status" value="1"/>
</dbReference>
<evidence type="ECO:0000256" key="8">
    <source>
        <dbReference type="ARBA" id="ARBA00022697"/>
    </source>
</evidence>
<evidence type="ECO:0000256" key="9">
    <source>
        <dbReference type="ARBA" id="ARBA00022857"/>
    </source>
</evidence>
<dbReference type="RefSeq" id="WP_353686148.1">
    <property type="nucleotide sequence ID" value="NZ_CP144374.1"/>
</dbReference>
<keyword evidence="10 15" id="KW-0220">Diaminopimelate biosynthesis</keyword>
<protein>
    <recommendedName>
        <fullName evidence="6 15">Aspartate-semialdehyde dehydrogenase</fullName>
        <shortName evidence="15">ASA dehydrogenase</shortName>
        <shortName evidence="15">ASADH</shortName>
        <ecNumber evidence="6 15">1.2.1.11</ecNumber>
    </recommendedName>
    <alternativeName>
        <fullName evidence="15">Aspartate-beta-semialdehyde dehydrogenase</fullName>
    </alternativeName>
</protein>
<dbReference type="GO" id="GO:0009088">
    <property type="term" value="P:threonine biosynthetic process"/>
    <property type="evidence" value="ECO:0007669"/>
    <property type="project" value="UniProtKB-UniRule"/>
</dbReference>
<evidence type="ECO:0000256" key="5">
    <source>
        <dbReference type="ARBA" id="ARBA00011738"/>
    </source>
</evidence>
<dbReference type="InterPro" id="IPR012280">
    <property type="entry name" value="Semialdhyde_DH_dimer_dom"/>
</dbReference>
<proteinExistence type="inferred from homology"/>
<accession>A0AAU8H2Q5</accession>
<dbReference type="PIRSF" id="PIRSF000148">
    <property type="entry name" value="ASA_dh"/>
    <property type="match status" value="1"/>
</dbReference>
<name>A0AAU8H2Q5_9BACT</name>
<keyword evidence="13 15" id="KW-0486">Methionine biosynthesis</keyword>
<feature type="binding site" evidence="15">
    <location>
        <position position="239"/>
    </location>
    <ligand>
        <name>substrate</name>
    </ligand>
</feature>
<dbReference type="CDD" id="cd02316">
    <property type="entry name" value="VcASADH2_like_N"/>
    <property type="match status" value="1"/>
</dbReference>
<dbReference type="Pfam" id="PF01118">
    <property type="entry name" value="Semialdhyde_dh"/>
    <property type="match status" value="1"/>
</dbReference>
<dbReference type="NCBIfam" id="TIGR01296">
    <property type="entry name" value="asd_B"/>
    <property type="match status" value="1"/>
</dbReference>
<dbReference type="GO" id="GO:0004073">
    <property type="term" value="F:aspartate-semialdehyde dehydrogenase activity"/>
    <property type="evidence" value="ECO:0007669"/>
    <property type="project" value="UniProtKB-UniRule"/>
</dbReference>
<feature type="domain" description="Semialdehyde dehydrogenase NAD-binding" evidence="17">
    <location>
        <begin position="9"/>
        <end position="124"/>
    </location>
</feature>
<evidence type="ECO:0000256" key="11">
    <source>
        <dbReference type="ARBA" id="ARBA00023002"/>
    </source>
</evidence>
<keyword evidence="11 15" id="KW-0560">Oxidoreductase</keyword>
<dbReference type="GO" id="GO:0046983">
    <property type="term" value="F:protein dimerization activity"/>
    <property type="evidence" value="ECO:0007669"/>
    <property type="project" value="InterPro"/>
</dbReference>
<evidence type="ECO:0000256" key="2">
    <source>
        <dbReference type="ARBA" id="ARBA00005076"/>
    </source>
</evidence>
<evidence type="ECO:0000256" key="1">
    <source>
        <dbReference type="ARBA" id="ARBA00005021"/>
    </source>
</evidence>
<feature type="binding site" evidence="15">
    <location>
        <begin position="163"/>
        <end position="164"/>
    </location>
    <ligand>
        <name>NADP(+)</name>
        <dbReference type="ChEBI" id="CHEBI:58349"/>
    </ligand>
</feature>
<evidence type="ECO:0000259" key="17">
    <source>
        <dbReference type="SMART" id="SM00859"/>
    </source>
</evidence>
<dbReference type="GO" id="GO:0051287">
    <property type="term" value="F:NAD binding"/>
    <property type="evidence" value="ECO:0007669"/>
    <property type="project" value="InterPro"/>
</dbReference>